<feature type="transmembrane region" description="Helical" evidence="5">
    <location>
        <begin position="139"/>
        <end position="163"/>
    </location>
</feature>
<dbReference type="Pfam" id="PF00002">
    <property type="entry name" value="7tm_2"/>
    <property type="match status" value="2"/>
</dbReference>
<dbReference type="Proteomes" id="UP000502823">
    <property type="component" value="Unassembled WGS sequence"/>
</dbReference>
<evidence type="ECO:0000313" key="8">
    <source>
        <dbReference type="Proteomes" id="UP000502823"/>
    </source>
</evidence>
<dbReference type="GO" id="GO:0007166">
    <property type="term" value="P:cell surface receptor signaling pathway"/>
    <property type="evidence" value="ECO:0007669"/>
    <property type="project" value="InterPro"/>
</dbReference>
<feature type="transmembrane region" description="Helical" evidence="5">
    <location>
        <begin position="12"/>
        <end position="29"/>
    </location>
</feature>
<dbReference type="InParanoid" id="A0A6L2PQU7"/>
<comment type="caution">
    <text evidence="7">The sequence shown here is derived from an EMBL/GenBank/DDBJ whole genome shotgun (WGS) entry which is preliminary data.</text>
</comment>
<dbReference type="AlphaFoldDB" id="A0A6L2PQU7"/>
<evidence type="ECO:0000259" key="6">
    <source>
        <dbReference type="PROSITE" id="PS50261"/>
    </source>
</evidence>
<comment type="subcellular location">
    <subcellularLocation>
        <location evidence="1">Membrane</location>
        <topology evidence="1">Multi-pass membrane protein</topology>
    </subcellularLocation>
</comment>
<evidence type="ECO:0000256" key="5">
    <source>
        <dbReference type="SAM" id="Phobius"/>
    </source>
</evidence>
<dbReference type="PRINTS" id="PR00249">
    <property type="entry name" value="GPCRSECRETIN"/>
</dbReference>
<keyword evidence="2 5" id="KW-0812">Transmembrane</keyword>
<dbReference type="PANTHER" id="PTHR12011:SF347">
    <property type="entry name" value="FI21270P1-RELATED"/>
    <property type="match status" value="1"/>
</dbReference>
<dbReference type="Gene3D" id="1.20.1070.10">
    <property type="entry name" value="Rhodopsin 7-helix transmembrane proteins"/>
    <property type="match status" value="1"/>
</dbReference>
<dbReference type="PANTHER" id="PTHR12011">
    <property type="entry name" value="ADHESION G-PROTEIN COUPLED RECEPTOR"/>
    <property type="match status" value="1"/>
</dbReference>
<keyword evidence="4 5" id="KW-0472">Membrane</keyword>
<protein>
    <recommendedName>
        <fullName evidence="6">G-protein coupled receptors family 2 profile 2 domain-containing protein</fullName>
    </recommendedName>
</protein>
<reference evidence="8" key="1">
    <citation type="submission" date="2020-01" db="EMBL/GenBank/DDBJ databases">
        <title>Draft genome sequence of the Termite Coptotermes fromosanus.</title>
        <authorList>
            <person name="Itakura S."/>
            <person name="Yosikawa Y."/>
            <person name="Umezawa K."/>
        </authorList>
    </citation>
    <scope>NUCLEOTIDE SEQUENCE [LARGE SCALE GENOMIC DNA]</scope>
</reference>
<feature type="transmembrane region" description="Helical" evidence="5">
    <location>
        <begin position="212"/>
        <end position="234"/>
    </location>
</feature>
<evidence type="ECO:0000313" key="7">
    <source>
        <dbReference type="EMBL" id="GFG34969.1"/>
    </source>
</evidence>
<keyword evidence="3 5" id="KW-1133">Transmembrane helix</keyword>
<feature type="transmembrane region" description="Helical" evidence="5">
    <location>
        <begin position="183"/>
        <end position="206"/>
    </location>
</feature>
<organism evidence="7 8">
    <name type="scientific">Coptotermes formosanus</name>
    <name type="common">Formosan subterranean termite</name>
    <dbReference type="NCBI Taxonomy" id="36987"/>
    <lineage>
        <taxon>Eukaryota</taxon>
        <taxon>Metazoa</taxon>
        <taxon>Ecdysozoa</taxon>
        <taxon>Arthropoda</taxon>
        <taxon>Hexapoda</taxon>
        <taxon>Insecta</taxon>
        <taxon>Pterygota</taxon>
        <taxon>Neoptera</taxon>
        <taxon>Polyneoptera</taxon>
        <taxon>Dictyoptera</taxon>
        <taxon>Blattodea</taxon>
        <taxon>Blattoidea</taxon>
        <taxon>Termitoidae</taxon>
        <taxon>Rhinotermitidae</taxon>
        <taxon>Coptotermes</taxon>
    </lineage>
</organism>
<name>A0A6L2PQU7_COPFO</name>
<evidence type="ECO:0000256" key="2">
    <source>
        <dbReference type="ARBA" id="ARBA00022692"/>
    </source>
</evidence>
<feature type="transmembrane region" description="Helical" evidence="5">
    <location>
        <begin position="50"/>
        <end position="72"/>
    </location>
</feature>
<dbReference type="GO" id="GO:0004930">
    <property type="term" value="F:G protein-coupled receptor activity"/>
    <property type="evidence" value="ECO:0007669"/>
    <property type="project" value="InterPro"/>
</dbReference>
<dbReference type="InterPro" id="IPR000832">
    <property type="entry name" value="GPCR_2_secretin-like"/>
</dbReference>
<evidence type="ECO:0000256" key="1">
    <source>
        <dbReference type="ARBA" id="ARBA00004141"/>
    </source>
</evidence>
<sequence>MWHFFQVSCSLVAGALHYLFLAAFCWMTVEGHHLFRMVVTVFDSGRDFRRWYLLMGYGVPAVIVMSTKIVAICRGEKAYGRDELYVRCVLQNRKFMCGMNGDSIVRNMTGSACGIAIRNSLSGECFFCFASRCWLSSPFYIWSFIGPVLLLSVVNTTVLILALREAVFAGLNQRKSKMKTVWIWIRGWFSLSVLLGITWLFGLAYMEFNYSFIYIFVVLNGCQGMFIFLFRCVLSQQVRSSVVSRVKKDGLVMAIRGLAWRGSSARHSESARTVASLHSNSVQDESKGQAQCWVLTQSDKETSSCDYAISSSDCGGYVSRLKGDIDYKLRKGGGGKPVYIKFPGGTNLSV</sequence>
<proteinExistence type="predicted"/>
<dbReference type="GO" id="GO:0005886">
    <property type="term" value="C:plasma membrane"/>
    <property type="evidence" value="ECO:0007669"/>
    <property type="project" value="TreeGrafter"/>
</dbReference>
<feature type="domain" description="G-protein coupled receptors family 2 profile 2" evidence="6">
    <location>
        <begin position="1"/>
        <end position="235"/>
    </location>
</feature>
<keyword evidence="8" id="KW-1185">Reference proteome</keyword>
<dbReference type="PROSITE" id="PS50261">
    <property type="entry name" value="G_PROTEIN_RECEP_F2_4"/>
    <property type="match status" value="1"/>
</dbReference>
<dbReference type="EMBL" id="BLKM01000515">
    <property type="protein sequence ID" value="GFG34969.1"/>
    <property type="molecule type" value="Genomic_DNA"/>
</dbReference>
<evidence type="ECO:0000256" key="3">
    <source>
        <dbReference type="ARBA" id="ARBA00022989"/>
    </source>
</evidence>
<dbReference type="InterPro" id="IPR017981">
    <property type="entry name" value="GPCR_2-like_7TM"/>
</dbReference>
<dbReference type="OrthoDB" id="6022368at2759"/>
<accession>A0A6L2PQU7</accession>
<evidence type="ECO:0000256" key="4">
    <source>
        <dbReference type="ARBA" id="ARBA00023136"/>
    </source>
</evidence>
<gene>
    <name evidence="7" type="ORF">Cfor_09314</name>
</gene>